<protein>
    <submittedName>
        <fullName evidence="2">Uncharacterized protein</fullName>
    </submittedName>
</protein>
<dbReference type="STRING" id="29170.A0A368H353"/>
<comment type="caution">
    <text evidence="2">The sequence shown here is derived from an EMBL/GenBank/DDBJ whole genome shotgun (WGS) entry which is preliminary data.</text>
</comment>
<feature type="region of interest" description="Disordered" evidence="1">
    <location>
        <begin position="1"/>
        <end position="46"/>
    </location>
</feature>
<dbReference type="AlphaFoldDB" id="A0A368H353"/>
<proteinExistence type="predicted"/>
<name>A0A368H353_ANCCA</name>
<dbReference type="EMBL" id="JOJR01000030">
    <property type="protein sequence ID" value="RCN49687.1"/>
    <property type="molecule type" value="Genomic_DNA"/>
</dbReference>
<organism evidence="2 3">
    <name type="scientific">Ancylostoma caninum</name>
    <name type="common">Dog hookworm</name>
    <dbReference type="NCBI Taxonomy" id="29170"/>
    <lineage>
        <taxon>Eukaryota</taxon>
        <taxon>Metazoa</taxon>
        <taxon>Ecdysozoa</taxon>
        <taxon>Nematoda</taxon>
        <taxon>Chromadorea</taxon>
        <taxon>Rhabditida</taxon>
        <taxon>Rhabditina</taxon>
        <taxon>Rhabditomorpha</taxon>
        <taxon>Strongyloidea</taxon>
        <taxon>Ancylostomatidae</taxon>
        <taxon>Ancylostomatinae</taxon>
        <taxon>Ancylostoma</taxon>
    </lineage>
</organism>
<sequence length="80" mass="9142">MDKKATLRKTREPDTPVKRTSELDITSTITSPLSSPKPSRPHTATDLRFGTLDRERRERLAANQDVLDRQTEELRKLGVL</sequence>
<reference evidence="2 3" key="1">
    <citation type="submission" date="2014-10" db="EMBL/GenBank/DDBJ databases">
        <title>Draft genome of the hookworm Ancylostoma caninum.</title>
        <authorList>
            <person name="Mitreva M."/>
        </authorList>
    </citation>
    <scope>NUCLEOTIDE SEQUENCE [LARGE SCALE GENOMIC DNA]</scope>
    <source>
        <strain evidence="2 3">Baltimore</strain>
    </source>
</reference>
<feature type="compositionally biased region" description="Basic and acidic residues" evidence="1">
    <location>
        <begin position="1"/>
        <end position="22"/>
    </location>
</feature>
<accession>A0A368H353</accession>
<feature type="compositionally biased region" description="Low complexity" evidence="1">
    <location>
        <begin position="26"/>
        <end position="37"/>
    </location>
</feature>
<dbReference type="OrthoDB" id="447516at2759"/>
<evidence type="ECO:0000256" key="1">
    <source>
        <dbReference type="SAM" id="MobiDB-lite"/>
    </source>
</evidence>
<dbReference type="Proteomes" id="UP000252519">
    <property type="component" value="Unassembled WGS sequence"/>
</dbReference>
<gene>
    <name evidence="2" type="ORF">ANCCAN_04143</name>
</gene>
<evidence type="ECO:0000313" key="3">
    <source>
        <dbReference type="Proteomes" id="UP000252519"/>
    </source>
</evidence>
<keyword evidence="3" id="KW-1185">Reference proteome</keyword>
<evidence type="ECO:0000313" key="2">
    <source>
        <dbReference type="EMBL" id="RCN49687.1"/>
    </source>
</evidence>